<reference evidence="1 2" key="1">
    <citation type="journal article" date="2017" name="Int. J. Syst. Evol. Microbiol.">
        <title>Jeotgalibaca porci sp. nov. and Jeotgalibaca arthritidis sp. nov., isolated from pigs, and emended description of the genus Jeotgalibaca.</title>
        <authorList>
            <person name="Zamora L."/>
            <person name="Perez-Sancho M."/>
            <person name="Dominguez L."/>
            <person name="Fernandez-Garayzabal J.F."/>
            <person name="Vela A.I."/>
        </authorList>
    </citation>
    <scope>NUCLEOTIDE SEQUENCE [LARGE SCALE GENOMIC DNA]</scope>
    <source>
        <strain evidence="1 2">CCUG 69148</strain>
    </source>
</reference>
<accession>A0A6G7WI62</accession>
<dbReference type="RefSeq" id="WP_166063027.1">
    <property type="nucleotide sequence ID" value="NZ_CP049889.1"/>
</dbReference>
<dbReference type="EMBL" id="CP049889">
    <property type="protein sequence ID" value="QIK51965.1"/>
    <property type="molecule type" value="Genomic_DNA"/>
</dbReference>
<gene>
    <name evidence="1" type="ORF">G7058_07970</name>
</gene>
<dbReference type="Proteomes" id="UP000501830">
    <property type="component" value="Chromosome"/>
</dbReference>
<dbReference type="Pfam" id="PF04245">
    <property type="entry name" value="NA37"/>
    <property type="match status" value="1"/>
</dbReference>
<dbReference type="GO" id="GO:0009295">
    <property type="term" value="C:nucleoid"/>
    <property type="evidence" value="ECO:0007669"/>
    <property type="project" value="InterPro"/>
</dbReference>
<sequence length="333" mass="37897">MIYIQQAILHILDINTNEPIYSLAGLDITEKFTLDYIHAMIEKVEDSDNMKEGTLPEDSPVVGMLANVKDDFVAATRALTDKFYGITKLNYEIPAADLLFVQFTLDEVACLGMFKLNYSDSITHHVSQEDDTLTNHLIVNRAILPSARQAIQEGMVLNLESMQYHVLEKKHMITELAEKRFYFTEMFLEDEPKPSLKENIAMIKKAVQKTSKAFNDEEFVALAETKQALVHSMEEENVIDNQVVADRLFGDNYAKKEKFFQEVEELGYVDRAPAEVAVAGPKFSKQKLRLDNGIEISIPMDLYQDAEVVEFINNPDGTISVMIKNIEKIKNLF</sequence>
<protein>
    <submittedName>
        <fullName evidence="1">Nucleoid-associated protein</fullName>
    </submittedName>
</protein>
<evidence type="ECO:0000313" key="1">
    <source>
        <dbReference type="EMBL" id="QIK51965.1"/>
    </source>
</evidence>
<name>A0A6G7WI62_9LACT</name>
<organism evidence="1 2">
    <name type="scientific">Jeotgalibaca porci</name>
    <dbReference type="NCBI Taxonomy" id="1868793"/>
    <lineage>
        <taxon>Bacteria</taxon>
        <taxon>Bacillati</taxon>
        <taxon>Bacillota</taxon>
        <taxon>Bacilli</taxon>
        <taxon>Lactobacillales</taxon>
        <taxon>Carnobacteriaceae</taxon>
        <taxon>Jeotgalibaca</taxon>
    </lineage>
</organism>
<dbReference type="InterPro" id="IPR007358">
    <property type="entry name" value="Nucleoid_associated_NdpA"/>
</dbReference>
<dbReference type="AlphaFoldDB" id="A0A6G7WI62"/>
<keyword evidence="2" id="KW-1185">Reference proteome</keyword>
<proteinExistence type="predicted"/>
<dbReference type="KEGG" id="jpo:G7058_07970"/>
<evidence type="ECO:0000313" key="2">
    <source>
        <dbReference type="Proteomes" id="UP000501830"/>
    </source>
</evidence>
<dbReference type="GeneID" id="94553216"/>